<dbReference type="AlphaFoldDB" id="A0A821WHD0"/>
<dbReference type="EMBL" id="CAJOBZ010000061">
    <property type="protein sequence ID" value="CAF4924942.1"/>
    <property type="molecule type" value="Genomic_DNA"/>
</dbReference>
<evidence type="ECO:0000256" key="1">
    <source>
        <dbReference type="SAM" id="Coils"/>
    </source>
</evidence>
<sequence length="254" mass="28349">MDDVLEILVENGELPPSAVGDVASNRSIDTGYLTASPGDFTPTDVLTDDVLSDSHVRESLAADELQRELNEIQNEIMGHDLSTVGDIERVDGIDDDLNVDMLATNEFNANFADCNTTSDNDFLSLLTDSDETHGMDIDDEQTERMSIPALTNGDILDTSRTDFPDINDLSLPFHNEDTRHDTFEDRCDFDFKEFDLGNSVNMDTDYYMNNNFPNLFGRGHMPQCDPLLGGILSRPAPRPACKIYSWEKSEYDAT</sequence>
<keyword evidence="1" id="KW-0175">Coiled coil</keyword>
<protein>
    <submittedName>
        <fullName evidence="2">Uncharacterized protein</fullName>
    </submittedName>
</protein>
<proteinExistence type="predicted"/>
<comment type="caution">
    <text evidence="2">The sequence shown here is derived from an EMBL/GenBank/DDBJ whole genome shotgun (WGS) entry which is preliminary data.</text>
</comment>
<accession>A0A821WHD0</accession>
<keyword evidence="3" id="KW-1185">Reference proteome</keyword>
<dbReference type="Proteomes" id="UP000663880">
    <property type="component" value="Unassembled WGS sequence"/>
</dbReference>
<dbReference type="OrthoDB" id="197676at2759"/>
<name>A0A821WHD0_9NEOP</name>
<feature type="coiled-coil region" evidence="1">
    <location>
        <begin position="55"/>
        <end position="82"/>
    </location>
</feature>
<evidence type="ECO:0000313" key="2">
    <source>
        <dbReference type="EMBL" id="CAF4924942.1"/>
    </source>
</evidence>
<evidence type="ECO:0000313" key="3">
    <source>
        <dbReference type="Proteomes" id="UP000663880"/>
    </source>
</evidence>
<gene>
    <name evidence="2" type="ORF">PMACD_LOCUS13369</name>
</gene>
<reference evidence="2" key="1">
    <citation type="submission" date="2021-02" db="EMBL/GenBank/DDBJ databases">
        <authorList>
            <person name="Steward A R."/>
        </authorList>
    </citation>
    <scope>NUCLEOTIDE SEQUENCE</scope>
</reference>
<organism evidence="2 3">
    <name type="scientific">Pieris macdunnoughi</name>
    <dbReference type="NCBI Taxonomy" id="345717"/>
    <lineage>
        <taxon>Eukaryota</taxon>
        <taxon>Metazoa</taxon>
        <taxon>Ecdysozoa</taxon>
        <taxon>Arthropoda</taxon>
        <taxon>Hexapoda</taxon>
        <taxon>Insecta</taxon>
        <taxon>Pterygota</taxon>
        <taxon>Neoptera</taxon>
        <taxon>Endopterygota</taxon>
        <taxon>Lepidoptera</taxon>
        <taxon>Glossata</taxon>
        <taxon>Ditrysia</taxon>
        <taxon>Papilionoidea</taxon>
        <taxon>Pieridae</taxon>
        <taxon>Pierinae</taxon>
        <taxon>Pieris</taxon>
    </lineage>
</organism>